<evidence type="ECO:0000256" key="2">
    <source>
        <dbReference type="ARBA" id="ARBA00006459"/>
    </source>
</evidence>
<feature type="transmembrane region" description="Helical" evidence="9">
    <location>
        <begin position="161"/>
        <end position="187"/>
    </location>
</feature>
<dbReference type="InterPro" id="IPR037272">
    <property type="entry name" value="SNS_sf"/>
</dbReference>
<organism evidence="10 11">
    <name type="scientific">Halocaridina rubra</name>
    <name type="common">Hawaiian red shrimp</name>
    <dbReference type="NCBI Taxonomy" id="373956"/>
    <lineage>
        <taxon>Eukaryota</taxon>
        <taxon>Metazoa</taxon>
        <taxon>Ecdysozoa</taxon>
        <taxon>Arthropoda</taxon>
        <taxon>Crustacea</taxon>
        <taxon>Multicrustacea</taxon>
        <taxon>Malacostraca</taxon>
        <taxon>Eumalacostraca</taxon>
        <taxon>Eucarida</taxon>
        <taxon>Decapoda</taxon>
        <taxon>Pleocyemata</taxon>
        <taxon>Caridea</taxon>
        <taxon>Atyoidea</taxon>
        <taxon>Atyidae</taxon>
        <taxon>Halocaridina</taxon>
    </lineage>
</organism>
<dbReference type="GO" id="GO:0005886">
    <property type="term" value="C:plasma membrane"/>
    <property type="evidence" value="ECO:0007669"/>
    <property type="project" value="TreeGrafter"/>
</dbReference>
<feature type="transmembrane region" description="Helical" evidence="9">
    <location>
        <begin position="216"/>
        <end position="234"/>
    </location>
</feature>
<feature type="transmembrane region" description="Helical" evidence="9">
    <location>
        <begin position="6"/>
        <end position="24"/>
    </location>
</feature>
<evidence type="ECO:0000256" key="4">
    <source>
        <dbReference type="ARBA" id="ARBA00022692"/>
    </source>
</evidence>
<dbReference type="AlphaFoldDB" id="A0AAN8WJ69"/>
<keyword evidence="11" id="KW-1185">Reference proteome</keyword>
<dbReference type="EMBL" id="JAXCGZ010018951">
    <property type="protein sequence ID" value="KAK7067021.1"/>
    <property type="molecule type" value="Genomic_DNA"/>
</dbReference>
<feature type="transmembrane region" description="Helical" evidence="9">
    <location>
        <begin position="87"/>
        <end position="104"/>
    </location>
</feature>
<protein>
    <submittedName>
        <fullName evidence="10">Neurotransmitter:sodium symporter activity protein</fullName>
    </submittedName>
</protein>
<accession>A0AAN8WJ69</accession>
<evidence type="ECO:0000256" key="7">
    <source>
        <dbReference type="ARBA" id="ARBA00023136"/>
    </source>
</evidence>
<dbReference type="GO" id="GO:0006865">
    <property type="term" value="P:amino acid transport"/>
    <property type="evidence" value="ECO:0007669"/>
    <property type="project" value="TreeGrafter"/>
</dbReference>
<keyword evidence="4 9" id="KW-0812">Transmembrane</keyword>
<sequence>MGAMRWELVGCLALAWIVVALSIMKGVKSSGKVVYFTATFPYVMLIVLFVRGITLDGAYKGIEYYLLRTNTTKLLEVEVWSDAASQIFYSLGVCFGGLMTLASYNQFNHNCMRDAILISISNCMTSVFSGFVIFSVLGFLAKELGVEVKDVATSGSGLAFVVYPAAINLLPLPQLWSVLFFFMIILVGLDTQFTMMEAVITSLCDQFMYLRRHKSWTVFGSCFVIFLCGLPMCLEGGTYMFELFTWHAAGLSLVIVAFFQVVVVQYVYGFKKFIANIQEMDIYIPKLLHAYWGVTWLFITPVSLGVIFCSAVHYMVPVYWGNYVFPSDIQILGWFLCATSVVCVPIGAIYVVWTKGEKPLQSLVQPTSDFCPAHMRNVKMLPDKDISTFPHYSNEYVMTSEMNVDESSSNLQKPALV</sequence>
<keyword evidence="3" id="KW-0813">Transport</keyword>
<evidence type="ECO:0000313" key="10">
    <source>
        <dbReference type="EMBL" id="KAK7067021.1"/>
    </source>
</evidence>
<dbReference type="GO" id="GO:0035725">
    <property type="term" value="P:sodium ion transmembrane transport"/>
    <property type="evidence" value="ECO:0007669"/>
    <property type="project" value="TreeGrafter"/>
</dbReference>
<dbReference type="GO" id="GO:0046872">
    <property type="term" value="F:metal ion binding"/>
    <property type="evidence" value="ECO:0007669"/>
    <property type="project" value="UniProtKB-KW"/>
</dbReference>
<comment type="subcellular location">
    <subcellularLocation>
        <location evidence="1">Membrane</location>
        <topology evidence="1">Multi-pass membrane protein</topology>
    </subcellularLocation>
</comment>
<gene>
    <name evidence="10" type="primary">SLC6A7_2</name>
    <name evidence="10" type="ORF">SK128_018614</name>
</gene>
<feature type="binding site" evidence="8">
    <location>
        <position position="122"/>
    </location>
    <ligand>
        <name>Na(+)</name>
        <dbReference type="ChEBI" id="CHEBI:29101"/>
        <label>1</label>
    </ligand>
</feature>
<keyword evidence="6 9" id="KW-1133">Transmembrane helix</keyword>
<dbReference type="GO" id="GO:0015293">
    <property type="term" value="F:symporter activity"/>
    <property type="evidence" value="ECO:0007669"/>
    <property type="project" value="UniProtKB-KW"/>
</dbReference>
<evidence type="ECO:0000256" key="8">
    <source>
        <dbReference type="PIRSR" id="PIRSR600175-1"/>
    </source>
</evidence>
<evidence type="ECO:0000256" key="6">
    <source>
        <dbReference type="ARBA" id="ARBA00022989"/>
    </source>
</evidence>
<dbReference type="PRINTS" id="PR00176">
    <property type="entry name" value="NANEUSMPORT"/>
</dbReference>
<reference evidence="10 11" key="1">
    <citation type="submission" date="2023-11" db="EMBL/GenBank/DDBJ databases">
        <title>Halocaridina rubra genome assembly.</title>
        <authorList>
            <person name="Smith C."/>
        </authorList>
    </citation>
    <scope>NUCLEOTIDE SEQUENCE [LARGE SCALE GENOMIC DNA]</scope>
    <source>
        <strain evidence="10">EP-1</strain>
        <tissue evidence="10">Whole</tissue>
    </source>
</reference>
<dbReference type="PANTHER" id="PTHR11616">
    <property type="entry name" value="SODIUM/CHLORIDE DEPENDENT TRANSPORTER"/>
    <property type="match status" value="1"/>
</dbReference>
<dbReference type="Pfam" id="PF00209">
    <property type="entry name" value="SNF"/>
    <property type="match status" value="1"/>
</dbReference>
<keyword evidence="8" id="KW-0915">Sodium</keyword>
<dbReference type="PROSITE" id="PS50267">
    <property type="entry name" value="NA_NEUROTRAN_SYMP_3"/>
    <property type="match status" value="1"/>
</dbReference>
<feature type="transmembrane region" description="Helical" evidence="9">
    <location>
        <begin position="331"/>
        <end position="353"/>
    </location>
</feature>
<name>A0AAN8WJ69_HALRR</name>
<evidence type="ECO:0000256" key="1">
    <source>
        <dbReference type="ARBA" id="ARBA00004141"/>
    </source>
</evidence>
<dbReference type="Proteomes" id="UP001381693">
    <property type="component" value="Unassembled WGS sequence"/>
</dbReference>
<comment type="similarity">
    <text evidence="2">Belongs to the sodium:neurotransmitter symporter (SNF) (TC 2.A.22) family.</text>
</comment>
<evidence type="ECO:0000313" key="11">
    <source>
        <dbReference type="Proteomes" id="UP001381693"/>
    </source>
</evidence>
<feature type="transmembrane region" description="Helical" evidence="9">
    <location>
        <begin position="290"/>
        <end position="316"/>
    </location>
</feature>
<proteinExistence type="inferred from homology"/>
<dbReference type="InterPro" id="IPR000175">
    <property type="entry name" value="Na/ntran_symport"/>
</dbReference>
<keyword evidence="7 9" id="KW-0472">Membrane</keyword>
<feature type="binding site" evidence="8">
    <location>
        <position position="90"/>
    </location>
    <ligand>
        <name>Na(+)</name>
        <dbReference type="ChEBI" id="CHEBI:29101"/>
        <label>1</label>
    </ligand>
</feature>
<keyword evidence="8" id="KW-0479">Metal-binding</keyword>
<evidence type="ECO:0000256" key="9">
    <source>
        <dbReference type="SAM" id="Phobius"/>
    </source>
</evidence>
<evidence type="ECO:0000256" key="3">
    <source>
        <dbReference type="ARBA" id="ARBA00022448"/>
    </source>
</evidence>
<dbReference type="SUPFAM" id="SSF161070">
    <property type="entry name" value="SNF-like"/>
    <property type="match status" value="1"/>
</dbReference>
<feature type="binding site" evidence="8">
    <location>
        <position position="190"/>
    </location>
    <ligand>
        <name>Na(+)</name>
        <dbReference type="ChEBI" id="CHEBI:29101"/>
        <label>1</label>
    </ligand>
</feature>
<comment type="caution">
    <text evidence="10">The sequence shown here is derived from an EMBL/GenBank/DDBJ whole genome shotgun (WGS) entry which is preliminary data.</text>
</comment>
<feature type="transmembrane region" description="Helical" evidence="9">
    <location>
        <begin position="116"/>
        <end position="141"/>
    </location>
</feature>
<dbReference type="PANTHER" id="PTHR11616:SF265">
    <property type="entry name" value="TRANSPORTER"/>
    <property type="match status" value="1"/>
</dbReference>
<feature type="transmembrane region" description="Helical" evidence="9">
    <location>
        <begin position="246"/>
        <end position="269"/>
    </location>
</feature>
<keyword evidence="5" id="KW-0769">Symport</keyword>
<feature type="transmembrane region" description="Helical" evidence="9">
    <location>
        <begin position="33"/>
        <end position="53"/>
    </location>
</feature>
<evidence type="ECO:0000256" key="5">
    <source>
        <dbReference type="ARBA" id="ARBA00022847"/>
    </source>
</evidence>